<dbReference type="RefSeq" id="WP_244904980.1">
    <property type="nucleotide sequence ID" value="NZ_FMZK01000022.1"/>
</dbReference>
<name>A0A1G7BEJ2_9ACTN</name>
<dbReference type="AlphaFoldDB" id="A0A1G7BEJ2"/>
<gene>
    <name evidence="1" type="ORF">SAMN05216505_12244</name>
</gene>
<dbReference type="EMBL" id="FMZK01000022">
    <property type="protein sequence ID" value="SDE24645.1"/>
    <property type="molecule type" value="Genomic_DNA"/>
</dbReference>
<protein>
    <submittedName>
        <fullName evidence="1">Uncharacterized protein</fullName>
    </submittedName>
</protein>
<evidence type="ECO:0000313" key="1">
    <source>
        <dbReference type="EMBL" id="SDE24645.1"/>
    </source>
</evidence>
<sequence>MAAGRVNAARFIVCLLPEPHETNLGGELAHYLPATVHADWVCLLSGHWIGWSDCYDSANILPLTHKADLMCRREYWMDLTELFGEGWCVTLAPAAAMEALERMGVTGVAEVPDGLERASERLVRGGEAGVLLLGREAAAGWSVVVELEGTTGWVGVDSSVLSALSDGGRVAVSAYEDPNQMEVHVARDGAVVGWLDAVTGRRFGEGFGSAGEALTAVGFPSAGAEELSGEAALLGPSERAVLALRMVTGVQLTEDLFEGPWIGGISMLGG</sequence>
<evidence type="ECO:0000313" key="2">
    <source>
        <dbReference type="Proteomes" id="UP000182100"/>
    </source>
</evidence>
<reference evidence="2" key="1">
    <citation type="submission" date="2016-10" db="EMBL/GenBank/DDBJ databases">
        <authorList>
            <person name="Varghese N."/>
            <person name="Submissions S."/>
        </authorList>
    </citation>
    <scope>NUCLEOTIDE SEQUENCE [LARGE SCALE GENOMIC DNA]</scope>
    <source>
        <strain evidence="2">CGMCC 4.3504</strain>
    </source>
</reference>
<dbReference type="InterPro" id="IPR045592">
    <property type="entry name" value="DUF6461"/>
</dbReference>
<keyword evidence="2" id="KW-1185">Reference proteome</keyword>
<dbReference type="Pfam" id="PF20062">
    <property type="entry name" value="DUF6461"/>
    <property type="match status" value="1"/>
</dbReference>
<accession>A0A1G7BEJ2</accession>
<proteinExistence type="predicted"/>
<organism evidence="1 2">
    <name type="scientific">Streptomyces prasinopilosus</name>
    <dbReference type="NCBI Taxonomy" id="67344"/>
    <lineage>
        <taxon>Bacteria</taxon>
        <taxon>Bacillati</taxon>
        <taxon>Actinomycetota</taxon>
        <taxon>Actinomycetes</taxon>
        <taxon>Kitasatosporales</taxon>
        <taxon>Streptomycetaceae</taxon>
        <taxon>Streptomyces</taxon>
    </lineage>
</organism>
<dbReference type="Proteomes" id="UP000182100">
    <property type="component" value="Unassembled WGS sequence"/>
</dbReference>